<proteinExistence type="inferred from homology"/>
<dbReference type="InterPro" id="IPR033645">
    <property type="entry name" value="VirB9/CagX/TrbG_C"/>
</dbReference>
<dbReference type="InterPro" id="IPR014142">
    <property type="entry name" value="TrbG_Ti"/>
</dbReference>
<evidence type="ECO:0000313" key="4">
    <source>
        <dbReference type="EMBL" id="ESS71690.1"/>
    </source>
</evidence>
<dbReference type="eggNOG" id="COG3504">
    <property type="taxonomic scope" value="Bacteria"/>
</dbReference>
<comment type="caution">
    <text evidence="4">The sequence shown here is derived from an EMBL/GenBank/DDBJ whole genome shotgun (WGS) entry which is preliminary data.</text>
</comment>
<protein>
    <submittedName>
        <fullName evidence="4">Putative conjugal transfer protein TrbG</fullName>
    </submittedName>
</protein>
<dbReference type="STRING" id="1116472.MGMO_93c00480"/>
<accession>V5BEJ1</accession>
<dbReference type="CDD" id="cd06911">
    <property type="entry name" value="VirB9_CagX_TrbG"/>
    <property type="match status" value="1"/>
</dbReference>
<dbReference type="OrthoDB" id="5357875at2"/>
<sequence length="315" mass="35163">MVNKSCFTAFLLLSITPLSSWAKDLGLPPLPPETINDYGKLPDAYLGEQNPVLSPLEKQALEIGNQWRNPGKHNKVSASQGKQGFIQFIFGASQPRVVCAVLQVCDIALQQGEQISGVNMGDTARWLLEPAVTGRGANEIQHIIVKPLSVNLNTNMVVTTDRRTYNIQLRSHRSEYMAQVSFVYPEEALDKWKHLHQRAEQVKEQQTLPETGEYLSNLNFAYTVSGDAPWKPVRVFNDGSKTIIQMPETLSQTEAPTLLAIREKSGLFADDEQVLVNYRVQSNRFIVDGLPDKVILVAGVGSDQDKITIEREHQP</sequence>
<feature type="chain" id="PRO_5004731287" evidence="3">
    <location>
        <begin position="23"/>
        <end position="315"/>
    </location>
</feature>
<dbReference type="Gene3D" id="2.60.40.2500">
    <property type="match status" value="1"/>
</dbReference>
<dbReference type="NCBIfam" id="NF010460">
    <property type="entry name" value="PRK13885.1"/>
    <property type="match status" value="1"/>
</dbReference>
<gene>
    <name evidence="4" type="primary">trbG</name>
    <name evidence="4" type="ORF">MGMO_93c00480</name>
</gene>
<dbReference type="AlphaFoldDB" id="V5BEJ1"/>
<keyword evidence="2 3" id="KW-0732">Signal</keyword>
<dbReference type="Pfam" id="PF03524">
    <property type="entry name" value="CagX"/>
    <property type="match status" value="1"/>
</dbReference>
<dbReference type="PATRIC" id="fig|1116472.3.peg.2590"/>
<evidence type="ECO:0000256" key="1">
    <source>
        <dbReference type="ARBA" id="ARBA00006135"/>
    </source>
</evidence>
<evidence type="ECO:0000256" key="3">
    <source>
        <dbReference type="SAM" id="SignalP"/>
    </source>
</evidence>
<dbReference type="InterPro" id="IPR038161">
    <property type="entry name" value="VirB9/CagX/TrbG_C_sf"/>
</dbReference>
<organism evidence="4 5">
    <name type="scientific">Methyloglobulus morosus KoM1</name>
    <dbReference type="NCBI Taxonomy" id="1116472"/>
    <lineage>
        <taxon>Bacteria</taxon>
        <taxon>Pseudomonadati</taxon>
        <taxon>Pseudomonadota</taxon>
        <taxon>Gammaproteobacteria</taxon>
        <taxon>Methylococcales</taxon>
        <taxon>Methylococcaceae</taxon>
        <taxon>Methyloglobulus</taxon>
    </lineage>
</organism>
<keyword evidence="5" id="KW-1185">Reference proteome</keyword>
<evidence type="ECO:0000256" key="2">
    <source>
        <dbReference type="ARBA" id="ARBA00022729"/>
    </source>
</evidence>
<dbReference type="RefSeq" id="WP_023495299.1">
    <property type="nucleotide sequence ID" value="NZ_AYLO01000089.1"/>
</dbReference>
<dbReference type="InterPro" id="IPR010258">
    <property type="entry name" value="Conjugal_tfr_TrbG/VirB9/CagX"/>
</dbReference>
<reference evidence="4 5" key="1">
    <citation type="journal article" date="2013" name="Genome Announc.">
        <title>Draft Genome Sequence of the Methanotrophic Gammaproteobacterium Methyloglobulus morosus DSM 22980 Strain KoM1.</title>
        <authorList>
            <person name="Poehlein A."/>
            <person name="Deutzmann J.S."/>
            <person name="Daniel R."/>
            <person name="Simeonova D.D."/>
        </authorList>
    </citation>
    <scope>NUCLEOTIDE SEQUENCE [LARGE SCALE GENOMIC DNA]</scope>
    <source>
        <strain evidence="4 5">KoM1</strain>
    </source>
</reference>
<name>V5BEJ1_9GAMM</name>
<comment type="similarity">
    <text evidence="1">Belongs to the TrbG/VirB9 family.</text>
</comment>
<dbReference type="Proteomes" id="UP000017842">
    <property type="component" value="Unassembled WGS sequence"/>
</dbReference>
<feature type="signal peptide" evidence="3">
    <location>
        <begin position="1"/>
        <end position="22"/>
    </location>
</feature>
<dbReference type="EMBL" id="AYLO01000089">
    <property type="protein sequence ID" value="ESS71690.1"/>
    <property type="molecule type" value="Genomic_DNA"/>
</dbReference>
<evidence type="ECO:0000313" key="5">
    <source>
        <dbReference type="Proteomes" id="UP000017842"/>
    </source>
</evidence>
<dbReference type="NCBIfam" id="TIGR02775">
    <property type="entry name" value="TrbG_Ti"/>
    <property type="match status" value="1"/>
</dbReference>